<gene>
    <name evidence="2" type="ORF">CCMA1212_002203</name>
</gene>
<proteinExistence type="predicted"/>
<evidence type="ECO:0008006" key="4">
    <source>
        <dbReference type="Google" id="ProtNLM"/>
    </source>
</evidence>
<dbReference type="RefSeq" id="XP_073562332.1">
    <property type="nucleotide sequence ID" value="XM_073699595.1"/>
</dbReference>
<feature type="compositionally biased region" description="Polar residues" evidence="1">
    <location>
        <begin position="87"/>
        <end position="101"/>
    </location>
</feature>
<dbReference type="Proteomes" id="UP001642720">
    <property type="component" value="Unassembled WGS sequence"/>
</dbReference>
<dbReference type="GeneID" id="300574045"/>
<reference evidence="2 3" key="1">
    <citation type="submission" date="2018-01" db="EMBL/GenBank/DDBJ databases">
        <title>Genome characterization of the sugarcane-associated fungus Trichoderma ghanense CCMA-1212 and their application in lignocelulose bioconversion.</title>
        <authorList>
            <person name="Steindorff A.S."/>
            <person name="Mendes T.D."/>
            <person name="Vilela E.S.D."/>
            <person name="Rodrigues D.S."/>
            <person name="Formighieri E.F."/>
            <person name="Melo I.S."/>
            <person name="Favaro L.C.L."/>
        </authorList>
    </citation>
    <scope>NUCLEOTIDE SEQUENCE [LARGE SCALE GENOMIC DNA]</scope>
    <source>
        <strain evidence="2 3">CCMA-1212</strain>
    </source>
</reference>
<accession>A0ABY2HER0</accession>
<sequence length="115" mass="12466">MFFGVCNSGAAAAAAAAAAAIVTAECVVLVVVAQRSTKWDIVGGAAKGTPQEIHPLSFPMLKELGGKKIKRHEILRPQKEKHDLSPHSPNFLLNNQASAEGSETEFWRERFRLGR</sequence>
<organism evidence="2 3">
    <name type="scientific">Trichoderma ghanense</name>
    <dbReference type="NCBI Taxonomy" id="65468"/>
    <lineage>
        <taxon>Eukaryota</taxon>
        <taxon>Fungi</taxon>
        <taxon>Dikarya</taxon>
        <taxon>Ascomycota</taxon>
        <taxon>Pezizomycotina</taxon>
        <taxon>Sordariomycetes</taxon>
        <taxon>Hypocreomycetidae</taxon>
        <taxon>Hypocreales</taxon>
        <taxon>Hypocreaceae</taxon>
        <taxon>Trichoderma</taxon>
    </lineage>
</organism>
<name>A0ABY2HER0_9HYPO</name>
<feature type="region of interest" description="Disordered" evidence="1">
    <location>
        <begin position="77"/>
        <end position="104"/>
    </location>
</feature>
<keyword evidence="3" id="KW-1185">Reference proteome</keyword>
<evidence type="ECO:0000313" key="2">
    <source>
        <dbReference type="EMBL" id="TFB06131.1"/>
    </source>
</evidence>
<comment type="caution">
    <text evidence="2">The sequence shown here is derived from an EMBL/GenBank/DDBJ whole genome shotgun (WGS) entry which is preliminary data.</text>
</comment>
<evidence type="ECO:0000313" key="3">
    <source>
        <dbReference type="Proteomes" id="UP001642720"/>
    </source>
</evidence>
<evidence type="ECO:0000256" key="1">
    <source>
        <dbReference type="SAM" id="MobiDB-lite"/>
    </source>
</evidence>
<protein>
    <recommendedName>
        <fullName evidence="4">Secreted protein</fullName>
    </recommendedName>
</protein>
<dbReference type="EMBL" id="PPTA01000002">
    <property type="protein sequence ID" value="TFB06131.1"/>
    <property type="molecule type" value="Genomic_DNA"/>
</dbReference>